<evidence type="ECO:0000256" key="1">
    <source>
        <dbReference type="SAM" id="MobiDB-lite"/>
    </source>
</evidence>
<dbReference type="GO" id="GO:0016020">
    <property type="term" value="C:membrane"/>
    <property type="evidence" value="ECO:0007669"/>
    <property type="project" value="InterPro"/>
</dbReference>
<feature type="compositionally biased region" description="Low complexity" evidence="1">
    <location>
        <begin position="28"/>
        <end position="41"/>
    </location>
</feature>
<dbReference type="GO" id="GO:0019534">
    <property type="term" value="F:toxin transmembrane transporter activity"/>
    <property type="evidence" value="ECO:0007669"/>
    <property type="project" value="InterPro"/>
</dbReference>
<dbReference type="AlphaFoldDB" id="A0A6S7D7M3"/>
<evidence type="ECO:0000313" key="2">
    <source>
        <dbReference type="EMBL" id="CAB3809648.1"/>
    </source>
</evidence>
<reference evidence="2 3" key="1">
    <citation type="submission" date="2020-04" db="EMBL/GenBank/DDBJ databases">
        <authorList>
            <person name="De Canck E."/>
        </authorList>
    </citation>
    <scope>NUCLEOTIDE SEQUENCE [LARGE SCALE GENOMIC DNA]</scope>
    <source>
        <strain evidence="2 3">LMG 28614</strain>
    </source>
</reference>
<sequence length="181" mass="19588">MRSTARDENAHINVASRPEMHRYRQTVRQAQPAKRPRQAPAVRTLVAKAGEKAAQKPDSSADRQHEERLAALLALAADVSSGNDLKPDTVATASPGYADRVRRRVRPNVVAPTNIDGNLSSVIAVRCAPDGSLLSATMQRSSGNLEWDIASLSAVEKSNPMPRDVNGRTPSSFLITFRPKG</sequence>
<gene>
    <name evidence="2" type="ORF">LMG28614_07091</name>
</gene>
<dbReference type="SUPFAM" id="SSF74653">
    <property type="entry name" value="TolA/TonB C-terminal domain"/>
    <property type="match status" value="1"/>
</dbReference>
<dbReference type="Proteomes" id="UP000494365">
    <property type="component" value="Unassembled WGS sequence"/>
</dbReference>
<organism evidence="2 3">
    <name type="scientific">Paraburkholderia ultramafica</name>
    <dbReference type="NCBI Taxonomy" id="1544867"/>
    <lineage>
        <taxon>Bacteria</taxon>
        <taxon>Pseudomonadati</taxon>
        <taxon>Pseudomonadota</taxon>
        <taxon>Betaproteobacteria</taxon>
        <taxon>Burkholderiales</taxon>
        <taxon>Burkholderiaceae</taxon>
        <taxon>Paraburkholderia</taxon>
    </lineage>
</organism>
<dbReference type="EMBL" id="CADIKK010000078">
    <property type="protein sequence ID" value="CAB3809648.1"/>
    <property type="molecule type" value="Genomic_DNA"/>
</dbReference>
<feature type="compositionally biased region" description="Basic and acidic residues" evidence="1">
    <location>
        <begin position="49"/>
        <end position="64"/>
    </location>
</feature>
<accession>A0A6S7D7M3</accession>
<evidence type="ECO:0008006" key="4">
    <source>
        <dbReference type="Google" id="ProtNLM"/>
    </source>
</evidence>
<keyword evidence="3" id="KW-1185">Reference proteome</keyword>
<feature type="region of interest" description="Disordered" evidence="1">
    <location>
        <begin position="28"/>
        <end position="64"/>
    </location>
</feature>
<dbReference type="NCBIfam" id="TIGR02794">
    <property type="entry name" value="tolA_full"/>
    <property type="match status" value="1"/>
</dbReference>
<proteinExistence type="predicted"/>
<dbReference type="GO" id="GO:0043213">
    <property type="term" value="P:bacteriocin transport"/>
    <property type="evidence" value="ECO:0007669"/>
    <property type="project" value="InterPro"/>
</dbReference>
<evidence type="ECO:0000313" key="3">
    <source>
        <dbReference type="Proteomes" id="UP000494365"/>
    </source>
</evidence>
<dbReference type="Pfam" id="PF13103">
    <property type="entry name" value="TonB_2"/>
    <property type="match status" value="1"/>
</dbReference>
<protein>
    <recommendedName>
        <fullName evidence="4">TolA protein</fullName>
    </recommendedName>
</protein>
<dbReference type="InterPro" id="IPR014161">
    <property type="entry name" value="Tol-Pal_TolA"/>
</dbReference>
<dbReference type="Gene3D" id="3.30.1150.10">
    <property type="match status" value="1"/>
</dbReference>
<name>A0A6S7D7M3_9BURK</name>